<dbReference type="Gene3D" id="1.10.287.1260">
    <property type="match status" value="1"/>
</dbReference>
<accession>A0ABU5VSI1</accession>
<dbReference type="InterPro" id="IPR049142">
    <property type="entry name" value="MS_channel_1st"/>
</dbReference>
<dbReference type="InterPro" id="IPR011066">
    <property type="entry name" value="MscS_channel_C_sf"/>
</dbReference>
<dbReference type="PANTHER" id="PTHR30347">
    <property type="entry name" value="POTASSIUM CHANNEL RELATED"/>
    <property type="match status" value="1"/>
</dbReference>
<dbReference type="InterPro" id="IPR023408">
    <property type="entry name" value="MscS_beta-dom_sf"/>
</dbReference>
<reference evidence="11 12" key="1">
    <citation type="submission" date="2023-11" db="EMBL/GenBank/DDBJ databases">
        <title>A Novel Polar Bacteriovorax (B. antarcticus) Isolated from the Biocrust in Antarctica.</title>
        <authorList>
            <person name="Mun W."/>
            <person name="Choi S.Y."/>
            <person name="Mitchell R.J."/>
        </authorList>
    </citation>
    <scope>NUCLEOTIDE SEQUENCE [LARGE SCALE GENOMIC DNA]</scope>
    <source>
        <strain evidence="11 12">PP10</strain>
    </source>
</reference>
<protein>
    <submittedName>
        <fullName evidence="11">Mechanosensitive ion channel domain-containing protein</fullName>
    </submittedName>
</protein>
<dbReference type="SUPFAM" id="SSF50182">
    <property type="entry name" value="Sm-like ribonucleoproteins"/>
    <property type="match status" value="1"/>
</dbReference>
<dbReference type="Pfam" id="PF21082">
    <property type="entry name" value="MS_channel_3rd"/>
    <property type="match status" value="1"/>
</dbReference>
<feature type="domain" description="Mechanosensitive ion channel MscS C-terminal" evidence="9">
    <location>
        <begin position="150"/>
        <end position="234"/>
    </location>
</feature>
<evidence type="ECO:0000256" key="1">
    <source>
        <dbReference type="ARBA" id="ARBA00004651"/>
    </source>
</evidence>
<dbReference type="InterPro" id="IPR049278">
    <property type="entry name" value="MS_channel_C"/>
</dbReference>
<dbReference type="Proteomes" id="UP001302274">
    <property type="component" value="Unassembled WGS sequence"/>
</dbReference>
<keyword evidence="12" id="KW-1185">Reference proteome</keyword>
<evidence type="ECO:0000256" key="3">
    <source>
        <dbReference type="ARBA" id="ARBA00022475"/>
    </source>
</evidence>
<keyword evidence="6 7" id="KW-0472">Membrane</keyword>
<proteinExistence type="inferred from homology"/>
<comment type="subcellular location">
    <subcellularLocation>
        <location evidence="1">Cell membrane</location>
        <topology evidence="1">Multi-pass membrane protein</topology>
    </subcellularLocation>
</comment>
<evidence type="ECO:0000259" key="10">
    <source>
        <dbReference type="Pfam" id="PF21088"/>
    </source>
</evidence>
<feature type="transmembrane region" description="Helical" evidence="7">
    <location>
        <begin position="56"/>
        <end position="89"/>
    </location>
</feature>
<evidence type="ECO:0000259" key="8">
    <source>
        <dbReference type="Pfam" id="PF00924"/>
    </source>
</evidence>
<dbReference type="PANTHER" id="PTHR30347:SF1">
    <property type="entry name" value="MECHANOSENSITIVE CHANNEL MSCK"/>
    <property type="match status" value="1"/>
</dbReference>
<dbReference type="InterPro" id="IPR006685">
    <property type="entry name" value="MscS_channel_2nd"/>
</dbReference>
<feature type="domain" description="Mechanosensitive ion channel MscS" evidence="8">
    <location>
        <begin position="76"/>
        <end position="143"/>
    </location>
</feature>
<evidence type="ECO:0000313" key="12">
    <source>
        <dbReference type="Proteomes" id="UP001302274"/>
    </source>
</evidence>
<dbReference type="EMBL" id="JAYGJQ010000001">
    <property type="protein sequence ID" value="MEA9356016.1"/>
    <property type="molecule type" value="Genomic_DNA"/>
</dbReference>
<sequence>MSFLIVSSKLKKWLLASVTKNRGVNTSNWRATITLSYYALIGIGLVGILQTTGLDLSFFTVLTGAIGIGVGFGMQTIFSNFVSGIIILLEKPLKLGDRIEVGTIAGNVQNISVRATTIVTNDNVSIIVPNSDFISKQVINWSHSGNRVRVTISVPVSYDSDPVLVEQLLLQVADNEPGVLKAPAPKVQLTEFAESGLRFSLLVWTQEYTDRLGVLKSLLNFGVLKVFKENKIRIPYPQREIHVFNEDPTKETKL</sequence>
<evidence type="ECO:0000259" key="9">
    <source>
        <dbReference type="Pfam" id="PF21082"/>
    </source>
</evidence>
<dbReference type="Pfam" id="PF21088">
    <property type="entry name" value="MS_channel_1st"/>
    <property type="match status" value="1"/>
</dbReference>
<keyword evidence="5 7" id="KW-1133">Transmembrane helix</keyword>
<evidence type="ECO:0000256" key="6">
    <source>
        <dbReference type="ARBA" id="ARBA00023136"/>
    </source>
</evidence>
<organism evidence="11 12">
    <name type="scientific">Bacteriovorax antarcticus</name>
    <dbReference type="NCBI Taxonomy" id="3088717"/>
    <lineage>
        <taxon>Bacteria</taxon>
        <taxon>Pseudomonadati</taxon>
        <taxon>Bdellovibrionota</taxon>
        <taxon>Bacteriovoracia</taxon>
        <taxon>Bacteriovoracales</taxon>
        <taxon>Bacteriovoracaceae</taxon>
        <taxon>Bacteriovorax</taxon>
    </lineage>
</organism>
<feature type="transmembrane region" description="Helical" evidence="7">
    <location>
        <begin position="29"/>
        <end position="50"/>
    </location>
</feature>
<evidence type="ECO:0000256" key="7">
    <source>
        <dbReference type="SAM" id="Phobius"/>
    </source>
</evidence>
<comment type="caution">
    <text evidence="11">The sequence shown here is derived from an EMBL/GenBank/DDBJ whole genome shotgun (WGS) entry which is preliminary data.</text>
</comment>
<evidence type="ECO:0000256" key="5">
    <source>
        <dbReference type="ARBA" id="ARBA00022989"/>
    </source>
</evidence>
<dbReference type="InterPro" id="IPR011014">
    <property type="entry name" value="MscS_channel_TM-2"/>
</dbReference>
<dbReference type="InterPro" id="IPR010920">
    <property type="entry name" value="LSM_dom_sf"/>
</dbReference>
<evidence type="ECO:0000313" key="11">
    <source>
        <dbReference type="EMBL" id="MEA9356016.1"/>
    </source>
</evidence>
<name>A0ABU5VSI1_9BACT</name>
<evidence type="ECO:0000256" key="2">
    <source>
        <dbReference type="ARBA" id="ARBA00008017"/>
    </source>
</evidence>
<evidence type="ECO:0000256" key="4">
    <source>
        <dbReference type="ARBA" id="ARBA00022692"/>
    </source>
</evidence>
<keyword evidence="4 7" id="KW-0812">Transmembrane</keyword>
<dbReference type="Gene3D" id="2.30.30.60">
    <property type="match status" value="1"/>
</dbReference>
<dbReference type="Gene3D" id="3.30.70.100">
    <property type="match status" value="1"/>
</dbReference>
<dbReference type="Pfam" id="PF00924">
    <property type="entry name" value="MS_channel_2nd"/>
    <property type="match status" value="1"/>
</dbReference>
<gene>
    <name evidence="11" type="ORF">SHI21_07385</name>
</gene>
<comment type="similarity">
    <text evidence="2">Belongs to the MscS (TC 1.A.23) family.</text>
</comment>
<dbReference type="InterPro" id="IPR052702">
    <property type="entry name" value="MscS-like_channel"/>
</dbReference>
<keyword evidence="3" id="KW-1003">Cell membrane</keyword>
<feature type="domain" description="Mechanosensitive ion channel transmembrane helices 2/3" evidence="10">
    <location>
        <begin position="34"/>
        <end position="75"/>
    </location>
</feature>
<dbReference type="RefSeq" id="WP_323575665.1">
    <property type="nucleotide sequence ID" value="NZ_JAYGJQ010000001.1"/>
</dbReference>
<dbReference type="SUPFAM" id="SSF82861">
    <property type="entry name" value="Mechanosensitive channel protein MscS (YggB), transmembrane region"/>
    <property type="match status" value="1"/>
</dbReference>
<dbReference type="SUPFAM" id="SSF82689">
    <property type="entry name" value="Mechanosensitive channel protein MscS (YggB), C-terminal domain"/>
    <property type="match status" value="1"/>
</dbReference>